<comment type="caution">
    <text evidence="1">The sequence shown here is derived from an EMBL/GenBank/DDBJ whole genome shotgun (WGS) entry which is preliminary data.</text>
</comment>
<dbReference type="EMBL" id="CAJNOC010002384">
    <property type="protein sequence ID" value="CAF0929967.1"/>
    <property type="molecule type" value="Genomic_DNA"/>
</dbReference>
<dbReference type="AlphaFoldDB" id="A0A814BLK4"/>
<proteinExistence type="predicted"/>
<reference evidence="1" key="1">
    <citation type="submission" date="2021-02" db="EMBL/GenBank/DDBJ databases">
        <authorList>
            <person name="Nowell W R."/>
        </authorList>
    </citation>
    <scope>NUCLEOTIDE SEQUENCE</scope>
    <source>
        <strain evidence="1">Ploen Becks lab</strain>
    </source>
</reference>
<sequence length="90" mass="10756">MWIKIIIEGELKIPGIEIDNESRIDKFDELIRFSLNIFFFDKCPKNTYLKETSKNQIELAKPFETIEKNLANFFTDSVEKRYEECNSQEK</sequence>
<evidence type="ECO:0000313" key="1">
    <source>
        <dbReference type="EMBL" id="CAF0929967.1"/>
    </source>
</evidence>
<evidence type="ECO:0000313" key="2">
    <source>
        <dbReference type="Proteomes" id="UP000663879"/>
    </source>
</evidence>
<organism evidence="1 2">
    <name type="scientific">Brachionus calyciflorus</name>
    <dbReference type="NCBI Taxonomy" id="104777"/>
    <lineage>
        <taxon>Eukaryota</taxon>
        <taxon>Metazoa</taxon>
        <taxon>Spiralia</taxon>
        <taxon>Gnathifera</taxon>
        <taxon>Rotifera</taxon>
        <taxon>Eurotatoria</taxon>
        <taxon>Monogononta</taxon>
        <taxon>Pseudotrocha</taxon>
        <taxon>Ploima</taxon>
        <taxon>Brachionidae</taxon>
        <taxon>Brachionus</taxon>
    </lineage>
</organism>
<dbReference type="Proteomes" id="UP000663879">
    <property type="component" value="Unassembled WGS sequence"/>
</dbReference>
<keyword evidence="2" id="KW-1185">Reference proteome</keyword>
<name>A0A814BLK4_9BILA</name>
<protein>
    <submittedName>
        <fullName evidence="1">Uncharacterized protein</fullName>
    </submittedName>
</protein>
<accession>A0A814BLK4</accession>
<gene>
    <name evidence="1" type="ORF">OXX778_LOCUS12849</name>
</gene>